<name>A0ABM9HXX5_9GAMM</name>
<dbReference type="Proteomes" id="UP001162030">
    <property type="component" value="Chromosome"/>
</dbReference>
<dbReference type="InterPro" id="IPR002048">
    <property type="entry name" value="EF_hand_dom"/>
</dbReference>
<accession>A0ABM9HXX5</accession>
<keyword evidence="4" id="KW-1185">Reference proteome</keyword>
<dbReference type="Gene3D" id="1.10.238.10">
    <property type="entry name" value="EF-hand"/>
    <property type="match status" value="1"/>
</dbReference>
<protein>
    <submittedName>
        <fullName evidence="3">EF hand domain-containing protein</fullName>
    </submittedName>
</protein>
<feature type="chain" id="PRO_5047080652" evidence="1">
    <location>
        <begin position="25"/>
        <end position="93"/>
    </location>
</feature>
<evidence type="ECO:0000313" key="4">
    <source>
        <dbReference type="Proteomes" id="UP001162030"/>
    </source>
</evidence>
<dbReference type="InterPro" id="IPR011992">
    <property type="entry name" value="EF-hand-dom_pair"/>
</dbReference>
<dbReference type="PROSITE" id="PS00018">
    <property type="entry name" value="EF_HAND_1"/>
    <property type="match status" value="1"/>
</dbReference>
<dbReference type="Pfam" id="PF13202">
    <property type="entry name" value="EF-hand_5"/>
    <property type="match status" value="2"/>
</dbReference>
<evidence type="ECO:0000313" key="3">
    <source>
        <dbReference type="EMBL" id="CAI8760287.1"/>
    </source>
</evidence>
<sequence length="93" mass="10143">MKTNPIFRLLPALATSFSVLPLQAADPAYPPPFSEVDKDKDGYISARESKAVSGLPVYFMTLDQNSDGKLSPEEYEDLKLLAPDPTDTAILTP</sequence>
<organism evidence="3 4">
    <name type="scientific">Methylocaldum szegediense</name>
    <dbReference type="NCBI Taxonomy" id="73780"/>
    <lineage>
        <taxon>Bacteria</taxon>
        <taxon>Pseudomonadati</taxon>
        <taxon>Pseudomonadota</taxon>
        <taxon>Gammaproteobacteria</taxon>
        <taxon>Methylococcales</taxon>
        <taxon>Methylococcaceae</taxon>
        <taxon>Methylocaldum</taxon>
    </lineage>
</organism>
<feature type="domain" description="EF-hand" evidence="2">
    <location>
        <begin position="59"/>
        <end position="78"/>
    </location>
</feature>
<evidence type="ECO:0000259" key="2">
    <source>
        <dbReference type="Pfam" id="PF13202"/>
    </source>
</evidence>
<dbReference type="EMBL" id="OX458333">
    <property type="protein sequence ID" value="CAI8760287.1"/>
    <property type="molecule type" value="Genomic_DNA"/>
</dbReference>
<reference evidence="3 4" key="1">
    <citation type="submission" date="2023-03" db="EMBL/GenBank/DDBJ databases">
        <authorList>
            <person name="Pearce D."/>
        </authorList>
    </citation>
    <scope>NUCLEOTIDE SEQUENCE [LARGE SCALE GENOMIC DNA]</scope>
    <source>
        <strain evidence="3">Msz</strain>
    </source>
</reference>
<gene>
    <name evidence="3" type="ORF">MSZNOR_0830</name>
</gene>
<dbReference type="SUPFAM" id="SSF47473">
    <property type="entry name" value="EF-hand"/>
    <property type="match status" value="1"/>
</dbReference>
<proteinExistence type="predicted"/>
<dbReference type="InterPro" id="IPR018247">
    <property type="entry name" value="EF_Hand_1_Ca_BS"/>
</dbReference>
<feature type="domain" description="EF-hand" evidence="2">
    <location>
        <begin position="33"/>
        <end position="48"/>
    </location>
</feature>
<keyword evidence="1" id="KW-0732">Signal</keyword>
<feature type="signal peptide" evidence="1">
    <location>
        <begin position="1"/>
        <end position="24"/>
    </location>
</feature>
<dbReference type="RefSeq" id="WP_036269295.1">
    <property type="nucleotide sequence ID" value="NZ_OX458333.1"/>
</dbReference>
<evidence type="ECO:0000256" key="1">
    <source>
        <dbReference type="SAM" id="SignalP"/>
    </source>
</evidence>